<organism evidence="2">
    <name type="scientific">Phaeomonas parva</name>
    <dbReference type="NCBI Taxonomy" id="124430"/>
    <lineage>
        <taxon>Eukaryota</taxon>
        <taxon>Sar</taxon>
        <taxon>Stramenopiles</taxon>
        <taxon>Ochrophyta</taxon>
        <taxon>Pinguiophyceae</taxon>
        <taxon>Pinguiochrysidales</taxon>
        <taxon>Pinguiochrysidaceae</taxon>
        <taxon>Phaeomonas</taxon>
    </lineage>
</organism>
<protein>
    <submittedName>
        <fullName evidence="2">Uncharacterized protein</fullName>
    </submittedName>
</protein>
<gene>
    <name evidence="2" type="ORF">PPAR1163_LOCUS29021</name>
</gene>
<feature type="region of interest" description="Disordered" evidence="1">
    <location>
        <begin position="1"/>
        <end position="141"/>
    </location>
</feature>
<name>A0A7S1UMI5_9STRA</name>
<feature type="compositionally biased region" description="Basic residues" evidence="1">
    <location>
        <begin position="87"/>
        <end position="100"/>
    </location>
</feature>
<dbReference type="AlphaFoldDB" id="A0A7S1UMI5"/>
<reference evidence="2" key="1">
    <citation type="submission" date="2021-01" db="EMBL/GenBank/DDBJ databases">
        <authorList>
            <person name="Corre E."/>
            <person name="Pelletier E."/>
            <person name="Niang G."/>
            <person name="Scheremetjew M."/>
            <person name="Finn R."/>
            <person name="Kale V."/>
            <person name="Holt S."/>
            <person name="Cochrane G."/>
            <person name="Meng A."/>
            <person name="Brown T."/>
            <person name="Cohen L."/>
        </authorList>
    </citation>
    <scope>NUCLEOTIDE SEQUENCE</scope>
    <source>
        <strain evidence="2">CCMP2877</strain>
    </source>
</reference>
<sequence length="141" mass="14612">MKLGRLRSLSHSSGSGADAAARLRPRSAGVTSRRAANTTPIRANKNPLVLSGPAQQSRPWMGVQSPEQSGGAYTMVGREGFAPYRGGSRRGSRPKSRMSRAPRFDSKFGGRPSTAGGGVLMTNETSSGNPLASALSGGRLG</sequence>
<proteinExistence type="predicted"/>
<evidence type="ECO:0000256" key="1">
    <source>
        <dbReference type="SAM" id="MobiDB-lite"/>
    </source>
</evidence>
<dbReference type="EMBL" id="HBGJ01046135">
    <property type="protein sequence ID" value="CAD9270582.1"/>
    <property type="molecule type" value="Transcribed_RNA"/>
</dbReference>
<accession>A0A7S1UMI5</accession>
<evidence type="ECO:0000313" key="2">
    <source>
        <dbReference type="EMBL" id="CAD9270582.1"/>
    </source>
</evidence>
<feature type="compositionally biased region" description="Low complexity" evidence="1">
    <location>
        <begin position="6"/>
        <end position="22"/>
    </location>
</feature>